<dbReference type="InterPro" id="IPR050131">
    <property type="entry name" value="Peptidase_S8_subtilisin-like"/>
</dbReference>
<evidence type="ECO:0000256" key="7">
    <source>
        <dbReference type="ARBA" id="ARBA00022825"/>
    </source>
</evidence>
<evidence type="ECO:0000256" key="12">
    <source>
        <dbReference type="SAM" id="Phobius"/>
    </source>
</evidence>
<feature type="active site" description="Charge relay system" evidence="10">
    <location>
        <position position="58"/>
    </location>
</feature>
<proteinExistence type="inferred from homology"/>
<keyword evidence="16" id="KW-1185">Reference proteome</keyword>
<feature type="signal peptide" evidence="13">
    <location>
        <begin position="1"/>
        <end position="25"/>
    </location>
</feature>
<dbReference type="InterPro" id="IPR000209">
    <property type="entry name" value="Peptidase_S8/S53_dom"/>
</dbReference>
<keyword evidence="6 10" id="KW-0378">Hydrolase</keyword>
<reference evidence="15 16" key="1">
    <citation type="submission" date="2023-05" db="EMBL/GenBank/DDBJ databases">
        <title>Sequencing and Assembly of Streptomyces sp. NP73.</title>
        <authorList>
            <person name="Konwar A.N."/>
            <person name="Saikia K."/>
            <person name="Thakur D."/>
        </authorList>
    </citation>
    <scope>NUCLEOTIDE SEQUENCE [LARGE SCALE GENOMIC DNA]</scope>
    <source>
        <strain evidence="15 16">NP73</strain>
    </source>
</reference>
<gene>
    <name evidence="15" type="primary">mycP</name>
    <name evidence="15" type="ORF">QEZ40_007205</name>
</gene>
<dbReference type="PRINTS" id="PR00723">
    <property type="entry name" value="SUBTILISIN"/>
</dbReference>
<feature type="active site" description="Charge relay system" evidence="10">
    <location>
        <position position="256"/>
    </location>
</feature>
<comment type="similarity">
    <text evidence="2 10">Belongs to the peptidase S8 family.</text>
</comment>
<dbReference type="Gene3D" id="3.40.50.200">
    <property type="entry name" value="Peptidase S8/S53 domain"/>
    <property type="match status" value="1"/>
</dbReference>
<protein>
    <submittedName>
        <fullName evidence="15">Type VII secretion-associated serine protease mycosin</fullName>
    </submittedName>
</protein>
<comment type="caution">
    <text evidence="15">The sequence shown here is derived from an EMBL/GenBank/DDBJ whole genome shotgun (WGS) entry which is preliminary data.</text>
</comment>
<accession>A0ABT7H6D4</accession>
<evidence type="ECO:0000256" key="2">
    <source>
        <dbReference type="ARBA" id="ARBA00011073"/>
    </source>
</evidence>
<evidence type="ECO:0000256" key="6">
    <source>
        <dbReference type="ARBA" id="ARBA00022801"/>
    </source>
</evidence>
<name>A0ABT7H6D4_9ACTN</name>
<evidence type="ECO:0000313" key="15">
    <source>
        <dbReference type="EMBL" id="MDK9501001.1"/>
    </source>
</evidence>
<dbReference type="InterPro" id="IPR015500">
    <property type="entry name" value="Peptidase_S8_subtilisin-rel"/>
</dbReference>
<evidence type="ECO:0000259" key="14">
    <source>
        <dbReference type="Pfam" id="PF00082"/>
    </source>
</evidence>
<dbReference type="PANTHER" id="PTHR43806">
    <property type="entry name" value="PEPTIDASE S8"/>
    <property type="match status" value="1"/>
</dbReference>
<keyword evidence="7 10" id="KW-0720">Serine protease</keyword>
<feature type="transmembrane region" description="Helical" evidence="12">
    <location>
        <begin position="376"/>
        <end position="396"/>
    </location>
</feature>
<dbReference type="InterPro" id="IPR036852">
    <property type="entry name" value="Peptidase_S8/S53_dom_sf"/>
</dbReference>
<evidence type="ECO:0000256" key="4">
    <source>
        <dbReference type="ARBA" id="ARBA00022670"/>
    </source>
</evidence>
<keyword evidence="4 10" id="KW-0645">Protease</keyword>
<organism evidence="15 16">
    <name type="scientific">Streptomyces katrae</name>
    <dbReference type="NCBI Taxonomy" id="68223"/>
    <lineage>
        <taxon>Bacteria</taxon>
        <taxon>Bacillati</taxon>
        <taxon>Actinomycetota</taxon>
        <taxon>Actinomycetes</taxon>
        <taxon>Kitasatosporales</taxon>
        <taxon>Streptomycetaceae</taxon>
        <taxon>Streptomyces</taxon>
    </lineage>
</organism>
<evidence type="ECO:0000256" key="3">
    <source>
        <dbReference type="ARBA" id="ARBA00022475"/>
    </source>
</evidence>
<comment type="subcellular location">
    <subcellularLocation>
        <location evidence="1">Cell membrane</location>
        <topology evidence="1">Single-pass membrane protein</topology>
    </subcellularLocation>
</comment>
<dbReference type="PANTHER" id="PTHR43806:SF11">
    <property type="entry name" value="CEREVISIN-RELATED"/>
    <property type="match status" value="1"/>
</dbReference>
<feature type="active site" description="Charge relay system" evidence="10">
    <location>
        <position position="95"/>
    </location>
</feature>
<evidence type="ECO:0000256" key="1">
    <source>
        <dbReference type="ARBA" id="ARBA00004162"/>
    </source>
</evidence>
<keyword evidence="3" id="KW-1003">Cell membrane</keyword>
<evidence type="ECO:0000256" key="9">
    <source>
        <dbReference type="ARBA" id="ARBA00023136"/>
    </source>
</evidence>
<dbReference type="GO" id="GO:0008233">
    <property type="term" value="F:peptidase activity"/>
    <property type="evidence" value="ECO:0007669"/>
    <property type="project" value="UniProtKB-KW"/>
</dbReference>
<keyword evidence="9 12" id="KW-0472">Membrane</keyword>
<dbReference type="SUPFAM" id="SSF52743">
    <property type="entry name" value="Subtilisin-like"/>
    <property type="match status" value="1"/>
</dbReference>
<sequence>MPTRKAISALIALLMAGVASAPAHAQTIREKQWHLDAMKAEDIWKAATGKGVTVAVIDTGVERIAELEGQVLPGRDFAEGYPGYKGDERTDFDKHGTSIAALIAGTGKHPSGDGAYGLAPGVKILPIRVPYEMDRTTPAWAKAIRYAADSDARIINISLGVDGSSQTDAMRVEAVKYALSKGKLIFAAVGNDGDTVNRVEYPAATPGVVGVGAVDSDGAATKESQHGPQVDLSAPGMDIVTACAGGTGLCTTHGTSDSSALASASAALLWSAHPTWTNNQILRVLLNTAGKPVDGVARNDYIGYGVVRPRIALPTPGDPGPADVYPLPDLAAAAAAASGAPVPSTGGKITSPPPPQAGAAVDKGNGDSDGGGDPPWIALGLGACVLIGGAVAAVVVRRARA</sequence>
<dbReference type="EMBL" id="JASITI010000083">
    <property type="protein sequence ID" value="MDK9501001.1"/>
    <property type="molecule type" value="Genomic_DNA"/>
</dbReference>
<evidence type="ECO:0000313" key="16">
    <source>
        <dbReference type="Proteomes" id="UP001223390"/>
    </source>
</evidence>
<dbReference type="NCBIfam" id="TIGR03921">
    <property type="entry name" value="T7SS_mycosin"/>
    <property type="match status" value="1"/>
</dbReference>
<evidence type="ECO:0000256" key="13">
    <source>
        <dbReference type="SAM" id="SignalP"/>
    </source>
</evidence>
<dbReference type="Proteomes" id="UP001223390">
    <property type="component" value="Unassembled WGS sequence"/>
</dbReference>
<evidence type="ECO:0000256" key="11">
    <source>
        <dbReference type="SAM" id="MobiDB-lite"/>
    </source>
</evidence>
<dbReference type="PROSITE" id="PS51892">
    <property type="entry name" value="SUBTILASE"/>
    <property type="match status" value="1"/>
</dbReference>
<feature type="chain" id="PRO_5046705349" evidence="13">
    <location>
        <begin position="26"/>
        <end position="401"/>
    </location>
</feature>
<keyword evidence="5 12" id="KW-0812">Transmembrane</keyword>
<dbReference type="Pfam" id="PF00082">
    <property type="entry name" value="Peptidase_S8"/>
    <property type="match status" value="1"/>
</dbReference>
<evidence type="ECO:0000256" key="5">
    <source>
        <dbReference type="ARBA" id="ARBA00022692"/>
    </source>
</evidence>
<keyword evidence="13" id="KW-0732">Signal</keyword>
<evidence type="ECO:0000256" key="8">
    <source>
        <dbReference type="ARBA" id="ARBA00022989"/>
    </source>
</evidence>
<keyword evidence="8 12" id="KW-1133">Transmembrane helix</keyword>
<dbReference type="GO" id="GO:0006508">
    <property type="term" value="P:proteolysis"/>
    <property type="evidence" value="ECO:0007669"/>
    <property type="project" value="UniProtKB-KW"/>
</dbReference>
<dbReference type="InterPro" id="IPR023834">
    <property type="entry name" value="T7SS_pept_S8A_mycosin"/>
</dbReference>
<evidence type="ECO:0000256" key="10">
    <source>
        <dbReference type="PROSITE-ProRule" id="PRU01240"/>
    </source>
</evidence>
<feature type="domain" description="Peptidase S8/S53" evidence="14">
    <location>
        <begin position="49"/>
        <end position="305"/>
    </location>
</feature>
<feature type="region of interest" description="Disordered" evidence="11">
    <location>
        <begin position="341"/>
        <end position="372"/>
    </location>
</feature>